<proteinExistence type="predicted"/>
<feature type="region of interest" description="Disordered" evidence="1">
    <location>
        <begin position="42"/>
        <end position="63"/>
    </location>
</feature>
<evidence type="ECO:0000313" key="3">
    <source>
        <dbReference type="Proteomes" id="UP001314229"/>
    </source>
</evidence>
<accession>A0AAV1PX28</accession>
<name>A0AAV1PX28_SCOSC</name>
<evidence type="ECO:0000313" key="2">
    <source>
        <dbReference type="EMBL" id="CAK6974896.1"/>
    </source>
</evidence>
<organism evidence="2 3">
    <name type="scientific">Scomber scombrus</name>
    <name type="common">Atlantic mackerel</name>
    <name type="synonym">Scomber vernalis</name>
    <dbReference type="NCBI Taxonomy" id="13677"/>
    <lineage>
        <taxon>Eukaryota</taxon>
        <taxon>Metazoa</taxon>
        <taxon>Chordata</taxon>
        <taxon>Craniata</taxon>
        <taxon>Vertebrata</taxon>
        <taxon>Euteleostomi</taxon>
        <taxon>Actinopterygii</taxon>
        <taxon>Neopterygii</taxon>
        <taxon>Teleostei</taxon>
        <taxon>Neoteleostei</taxon>
        <taxon>Acanthomorphata</taxon>
        <taxon>Pelagiaria</taxon>
        <taxon>Scombriformes</taxon>
        <taxon>Scombridae</taxon>
        <taxon>Scomber</taxon>
    </lineage>
</organism>
<keyword evidence="3" id="KW-1185">Reference proteome</keyword>
<sequence length="135" mass="15461">VPPCEGTSLRLSSQLPSAGVRLLKEMELVPNKDITVTHNIKDEVNSDRADRNYPDPTRDSYGSGSDLILQRICSLKCVKPRKPQRHRTAGAVLQPVEVHTLTRMETDRIRRRAGAEMDRRRMRWNLPVRASLHLR</sequence>
<feature type="compositionally biased region" description="Basic and acidic residues" evidence="1">
    <location>
        <begin position="42"/>
        <end position="58"/>
    </location>
</feature>
<protein>
    <submittedName>
        <fullName evidence="2">Uncharacterized protein</fullName>
    </submittedName>
</protein>
<comment type="caution">
    <text evidence="2">The sequence shown here is derived from an EMBL/GenBank/DDBJ whole genome shotgun (WGS) entry which is preliminary data.</text>
</comment>
<evidence type="ECO:0000256" key="1">
    <source>
        <dbReference type="SAM" id="MobiDB-lite"/>
    </source>
</evidence>
<dbReference type="Proteomes" id="UP001314229">
    <property type="component" value="Unassembled WGS sequence"/>
</dbReference>
<feature type="non-terminal residue" evidence="2">
    <location>
        <position position="1"/>
    </location>
</feature>
<reference evidence="2 3" key="1">
    <citation type="submission" date="2024-01" db="EMBL/GenBank/DDBJ databases">
        <authorList>
            <person name="Alioto T."/>
            <person name="Alioto T."/>
            <person name="Gomez Garrido J."/>
        </authorList>
    </citation>
    <scope>NUCLEOTIDE SEQUENCE [LARGE SCALE GENOMIC DNA]</scope>
</reference>
<gene>
    <name evidence="2" type="ORF">FSCOSCO3_A031570</name>
</gene>
<dbReference type="EMBL" id="CAWUFR010000276">
    <property type="protein sequence ID" value="CAK6974896.1"/>
    <property type="molecule type" value="Genomic_DNA"/>
</dbReference>
<dbReference type="AlphaFoldDB" id="A0AAV1PX28"/>